<dbReference type="Proteomes" id="UP001212803">
    <property type="component" value="Chromosome"/>
</dbReference>
<keyword evidence="1" id="KW-1133">Transmembrane helix</keyword>
<keyword evidence="1" id="KW-0812">Transmembrane</keyword>
<feature type="transmembrane region" description="Helical" evidence="1">
    <location>
        <begin position="12"/>
        <end position="29"/>
    </location>
</feature>
<evidence type="ECO:0008006" key="4">
    <source>
        <dbReference type="Google" id="ProtNLM"/>
    </source>
</evidence>
<keyword evidence="1" id="KW-0472">Membrane</keyword>
<dbReference type="RefSeq" id="WP_270057927.1">
    <property type="nucleotide sequence ID" value="NZ_CP115149.1"/>
</dbReference>
<protein>
    <recommendedName>
        <fullName evidence="4">LapA family protein</fullName>
    </recommendedName>
</protein>
<keyword evidence="3" id="KW-1185">Reference proteome</keyword>
<sequence length="72" mass="8302">MTQAQRTEAKWRMRLIIFAVVLLALVVFIAENWLTVQVRFLFAKTETRLAWALIVAAVLGYAAGWLTPKLRR</sequence>
<evidence type="ECO:0000313" key="2">
    <source>
        <dbReference type="EMBL" id="WBL37414.1"/>
    </source>
</evidence>
<proteinExistence type="predicted"/>
<feature type="transmembrane region" description="Helical" evidence="1">
    <location>
        <begin position="49"/>
        <end position="67"/>
    </location>
</feature>
<organism evidence="2 3">
    <name type="scientific">Tepidiforma flava</name>
    <dbReference type="NCBI Taxonomy" id="3004094"/>
    <lineage>
        <taxon>Bacteria</taxon>
        <taxon>Bacillati</taxon>
        <taxon>Chloroflexota</taxon>
        <taxon>Tepidiformia</taxon>
        <taxon>Tepidiformales</taxon>
        <taxon>Tepidiformaceae</taxon>
        <taxon>Tepidiforma</taxon>
    </lineage>
</organism>
<reference evidence="2 3" key="1">
    <citation type="journal article" date="2023" name="ISME J.">
        <title>Thermophilic Dehalococcoidia with unusual traits shed light on an unexpected past.</title>
        <authorList>
            <person name="Palmer M."/>
            <person name="Covington J.K."/>
            <person name="Zhou E.M."/>
            <person name="Thomas S.C."/>
            <person name="Habib N."/>
            <person name="Seymour C.O."/>
            <person name="Lai D."/>
            <person name="Johnston J."/>
            <person name="Hashimi A."/>
            <person name="Jiao J.Y."/>
            <person name="Muok A.R."/>
            <person name="Liu L."/>
            <person name="Xian W.D."/>
            <person name="Zhi X.Y."/>
            <person name="Li M.M."/>
            <person name="Silva L.P."/>
            <person name="Bowen B.P."/>
            <person name="Louie K."/>
            <person name="Briegel A."/>
            <person name="Pett-Ridge J."/>
            <person name="Weber P.K."/>
            <person name="Tocheva E.I."/>
            <person name="Woyke T."/>
            <person name="Northen T.R."/>
            <person name="Mayali X."/>
            <person name="Li W.J."/>
            <person name="Hedlund B.P."/>
        </authorList>
    </citation>
    <scope>NUCLEOTIDE SEQUENCE [LARGE SCALE GENOMIC DNA]</scope>
    <source>
        <strain evidence="2 3">YIM 72310</strain>
    </source>
</reference>
<evidence type="ECO:0000256" key="1">
    <source>
        <dbReference type="SAM" id="Phobius"/>
    </source>
</evidence>
<evidence type="ECO:0000313" key="3">
    <source>
        <dbReference type="Proteomes" id="UP001212803"/>
    </source>
</evidence>
<dbReference type="EMBL" id="CP115149">
    <property type="protein sequence ID" value="WBL37414.1"/>
    <property type="molecule type" value="Genomic_DNA"/>
</dbReference>
<gene>
    <name evidence="2" type="ORF">O0235_07515</name>
</gene>
<name>A0ABY7MBU0_9CHLR</name>
<accession>A0ABY7MBU0</accession>